<dbReference type="EMBL" id="UINC01171589">
    <property type="protein sequence ID" value="SVD76234.1"/>
    <property type="molecule type" value="Genomic_DNA"/>
</dbReference>
<accession>A0A382XZ95</accession>
<evidence type="ECO:0000313" key="1">
    <source>
        <dbReference type="EMBL" id="SVD76234.1"/>
    </source>
</evidence>
<evidence type="ECO:0008006" key="2">
    <source>
        <dbReference type="Google" id="ProtNLM"/>
    </source>
</evidence>
<name>A0A382XZ95_9ZZZZ</name>
<protein>
    <recommendedName>
        <fullName evidence="2">SGNH hydrolase-type esterase domain-containing protein</fullName>
    </recommendedName>
</protein>
<reference evidence="1" key="1">
    <citation type="submission" date="2018-05" db="EMBL/GenBank/DDBJ databases">
        <authorList>
            <person name="Lanie J.A."/>
            <person name="Ng W.-L."/>
            <person name="Kazmierczak K.M."/>
            <person name="Andrzejewski T.M."/>
            <person name="Davidsen T.M."/>
            <person name="Wayne K.J."/>
            <person name="Tettelin H."/>
            <person name="Glass J.I."/>
            <person name="Rusch D."/>
            <person name="Podicherti R."/>
            <person name="Tsui H.-C.T."/>
            <person name="Winkler M.E."/>
        </authorList>
    </citation>
    <scope>NUCLEOTIDE SEQUENCE</scope>
</reference>
<dbReference type="SUPFAM" id="SSF52266">
    <property type="entry name" value="SGNH hydrolase"/>
    <property type="match status" value="1"/>
</dbReference>
<sequence>VLRADEENFNNYRQTSIHKELIRYLEGNRITTHDLLPLFKKENKPPRFFAIDIWHLNLIGHDFVGKKLQTLIEIESF</sequence>
<dbReference type="AlphaFoldDB" id="A0A382XZ95"/>
<gene>
    <name evidence="1" type="ORF">METZ01_LOCUS429088</name>
</gene>
<organism evidence="1">
    <name type="scientific">marine metagenome</name>
    <dbReference type="NCBI Taxonomy" id="408172"/>
    <lineage>
        <taxon>unclassified sequences</taxon>
        <taxon>metagenomes</taxon>
        <taxon>ecological metagenomes</taxon>
    </lineage>
</organism>
<feature type="non-terminal residue" evidence="1">
    <location>
        <position position="1"/>
    </location>
</feature>
<proteinExistence type="predicted"/>